<dbReference type="GO" id="GO:0009228">
    <property type="term" value="P:thiamine biosynthetic process"/>
    <property type="evidence" value="ECO:0007669"/>
    <property type="project" value="UniProtKB-KW"/>
</dbReference>
<organism evidence="20 21">
    <name type="scientific">Ectothiorhodosinus mongolicus</name>
    <dbReference type="NCBI Taxonomy" id="233100"/>
    <lineage>
        <taxon>Bacteria</taxon>
        <taxon>Pseudomonadati</taxon>
        <taxon>Pseudomonadota</taxon>
        <taxon>Gammaproteobacteria</taxon>
        <taxon>Chromatiales</taxon>
        <taxon>Ectothiorhodospiraceae</taxon>
        <taxon>Ectothiorhodosinus</taxon>
    </lineage>
</organism>
<evidence type="ECO:0000256" key="7">
    <source>
        <dbReference type="ARBA" id="ARBA00022801"/>
    </source>
</evidence>
<dbReference type="InterPro" id="IPR003561">
    <property type="entry name" value="Mutator_MutT"/>
</dbReference>
<feature type="binding site" evidence="18">
    <location>
        <position position="35"/>
    </location>
    <ligand>
        <name>Mg(2+)</name>
        <dbReference type="ChEBI" id="CHEBI:18420"/>
    </ligand>
</feature>
<dbReference type="PANTHER" id="PTHR47707">
    <property type="entry name" value="8-OXO-DGTP DIPHOSPHATASE"/>
    <property type="match status" value="1"/>
</dbReference>
<feature type="binding site" evidence="18">
    <location>
        <position position="55"/>
    </location>
    <ligand>
        <name>Mg(2+)</name>
        <dbReference type="ChEBI" id="CHEBI:18420"/>
    </ligand>
</feature>
<keyword evidence="8 18" id="KW-0460">Magnesium</keyword>
<dbReference type="NCBIfam" id="NF006530">
    <property type="entry name" value="PRK08999.1"/>
    <property type="match status" value="1"/>
</dbReference>
<reference evidence="20 21" key="1">
    <citation type="submission" date="2017-01" db="EMBL/GenBank/DDBJ databases">
        <authorList>
            <person name="Mah S.A."/>
            <person name="Swanson W.J."/>
            <person name="Moy G.W."/>
            <person name="Vacquier V.D."/>
        </authorList>
    </citation>
    <scope>NUCLEOTIDE SEQUENCE [LARGE SCALE GENOMIC DNA]</scope>
    <source>
        <strain evidence="20 21">M9</strain>
    </source>
</reference>
<dbReference type="InterPro" id="IPR000086">
    <property type="entry name" value="NUDIX_hydrolase_dom"/>
</dbReference>
<keyword evidence="6" id="KW-0227">DNA damage</keyword>
<keyword evidence="9" id="KW-0234">DNA repair</keyword>
<feature type="binding site" evidence="17">
    <location>
        <begin position="32"/>
        <end position="35"/>
    </location>
    <ligand>
        <name>8-oxo-dGTP</name>
        <dbReference type="ChEBI" id="CHEBI:77896"/>
    </ligand>
</feature>
<dbReference type="InterPro" id="IPR015797">
    <property type="entry name" value="NUDIX_hydrolase-like_dom_sf"/>
</dbReference>
<dbReference type="InterPro" id="IPR029119">
    <property type="entry name" value="MutY_C"/>
</dbReference>
<dbReference type="OrthoDB" id="9810648at2"/>
<comment type="similarity">
    <text evidence="2">Belongs to the Nudix hydrolase family.</text>
</comment>
<proteinExistence type="inferred from homology"/>
<dbReference type="CDD" id="cd00564">
    <property type="entry name" value="TMP_TenI"/>
    <property type="match status" value="1"/>
</dbReference>
<gene>
    <name evidence="20" type="ORF">SAMN05216526_0683</name>
</gene>
<keyword evidence="21" id="KW-1185">Reference proteome</keyword>
<dbReference type="GO" id="GO:0006281">
    <property type="term" value="P:DNA repair"/>
    <property type="evidence" value="ECO:0007669"/>
    <property type="project" value="UniProtKB-KW"/>
</dbReference>
<dbReference type="GO" id="GO:0044715">
    <property type="term" value="F:8-oxo-dGDP phosphatase activity"/>
    <property type="evidence" value="ECO:0007669"/>
    <property type="project" value="TreeGrafter"/>
</dbReference>
<dbReference type="InterPro" id="IPR013785">
    <property type="entry name" value="Aldolase_TIM"/>
</dbReference>
<dbReference type="Gene3D" id="3.20.20.70">
    <property type="entry name" value="Aldolase class I"/>
    <property type="match status" value="1"/>
</dbReference>
<keyword evidence="3" id="KW-0515">Mutator protein</keyword>
<feature type="binding site" evidence="17">
    <location>
        <position position="21"/>
    </location>
    <ligand>
        <name>8-oxo-dGTP</name>
        <dbReference type="ChEBI" id="CHEBI:77896"/>
    </ligand>
</feature>
<dbReference type="InterPro" id="IPR022998">
    <property type="entry name" value="ThiamineP_synth_TenI"/>
</dbReference>
<evidence type="ECO:0000256" key="8">
    <source>
        <dbReference type="ARBA" id="ARBA00022842"/>
    </source>
</evidence>
<dbReference type="GO" id="GO:0008413">
    <property type="term" value="F:8-oxo-7,8-dihydroguanosine triphosphate pyrophosphatase activity"/>
    <property type="evidence" value="ECO:0007669"/>
    <property type="project" value="InterPro"/>
</dbReference>
<evidence type="ECO:0000313" key="20">
    <source>
        <dbReference type="EMBL" id="SIT66747.1"/>
    </source>
</evidence>
<dbReference type="GO" id="GO:0006260">
    <property type="term" value="P:DNA replication"/>
    <property type="evidence" value="ECO:0007669"/>
    <property type="project" value="UniProtKB-KW"/>
</dbReference>
<evidence type="ECO:0000256" key="12">
    <source>
        <dbReference type="ARBA" id="ARBA00038905"/>
    </source>
</evidence>
<dbReference type="InterPro" id="IPR020476">
    <property type="entry name" value="Nudix_hydrolase"/>
</dbReference>
<comment type="cofactor">
    <cofactor evidence="1 18">
        <name>Mg(2+)</name>
        <dbReference type="ChEBI" id="CHEBI:18420"/>
    </cofactor>
</comment>
<dbReference type="EC" id="3.6.1.55" evidence="12"/>
<evidence type="ECO:0000256" key="11">
    <source>
        <dbReference type="ARBA" id="ARBA00036904"/>
    </source>
</evidence>
<evidence type="ECO:0000256" key="16">
    <source>
        <dbReference type="ARBA" id="ARBA00042798"/>
    </source>
</evidence>
<dbReference type="PROSITE" id="PS51462">
    <property type="entry name" value="NUDIX"/>
    <property type="match status" value="1"/>
</dbReference>
<dbReference type="Gene3D" id="3.90.79.10">
    <property type="entry name" value="Nucleoside Triphosphate Pyrophosphohydrolase"/>
    <property type="match status" value="1"/>
</dbReference>
<dbReference type="AlphaFoldDB" id="A0A1R3VQ17"/>
<dbReference type="SUPFAM" id="SSF55811">
    <property type="entry name" value="Nudix"/>
    <property type="match status" value="1"/>
</dbReference>
<dbReference type="PANTHER" id="PTHR47707:SF1">
    <property type="entry name" value="NUDIX HYDROLASE FAMILY PROTEIN"/>
    <property type="match status" value="1"/>
</dbReference>
<comment type="catalytic activity">
    <reaction evidence="10">
        <text>8-oxo-dGTP + H2O = 8-oxo-dGMP + diphosphate + H(+)</text>
        <dbReference type="Rhea" id="RHEA:31575"/>
        <dbReference type="ChEBI" id="CHEBI:15377"/>
        <dbReference type="ChEBI" id="CHEBI:15378"/>
        <dbReference type="ChEBI" id="CHEBI:33019"/>
        <dbReference type="ChEBI" id="CHEBI:63224"/>
        <dbReference type="ChEBI" id="CHEBI:77896"/>
        <dbReference type="EC" id="3.6.1.55"/>
    </reaction>
</comment>
<evidence type="ECO:0000259" key="19">
    <source>
        <dbReference type="PROSITE" id="PS51462"/>
    </source>
</evidence>
<evidence type="ECO:0000256" key="13">
    <source>
        <dbReference type="ARBA" id="ARBA00040794"/>
    </source>
</evidence>
<dbReference type="GO" id="GO:0046872">
    <property type="term" value="F:metal ion binding"/>
    <property type="evidence" value="ECO:0007669"/>
    <property type="project" value="UniProtKB-KW"/>
</dbReference>
<evidence type="ECO:0000256" key="10">
    <source>
        <dbReference type="ARBA" id="ARBA00035861"/>
    </source>
</evidence>
<keyword evidence="4" id="KW-0235">DNA replication</keyword>
<evidence type="ECO:0000313" key="21">
    <source>
        <dbReference type="Proteomes" id="UP000223759"/>
    </source>
</evidence>
<dbReference type="Pfam" id="PF14815">
    <property type="entry name" value="NUDIX_4"/>
    <property type="match status" value="1"/>
</dbReference>
<dbReference type="STRING" id="233100.SAMN05216526_0683"/>
<name>A0A1R3VQ17_9GAMM</name>
<dbReference type="PRINTS" id="PR00502">
    <property type="entry name" value="NUDIXFAMILY"/>
</dbReference>
<evidence type="ECO:0000256" key="2">
    <source>
        <dbReference type="ARBA" id="ARBA00005582"/>
    </source>
</evidence>
<evidence type="ECO:0000256" key="6">
    <source>
        <dbReference type="ARBA" id="ARBA00022763"/>
    </source>
</evidence>
<dbReference type="SUPFAM" id="SSF51391">
    <property type="entry name" value="Thiamin phosphate synthase"/>
    <property type="match status" value="1"/>
</dbReference>
<keyword evidence="5 18" id="KW-0479">Metal-binding</keyword>
<dbReference type="EMBL" id="FTPK01000001">
    <property type="protein sequence ID" value="SIT66747.1"/>
    <property type="molecule type" value="Genomic_DNA"/>
</dbReference>
<evidence type="ECO:0000256" key="1">
    <source>
        <dbReference type="ARBA" id="ARBA00001946"/>
    </source>
</evidence>
<evidence type="ECO:0000256" key="15">
    <source>
        <dbReference type="ARBA" id="ARBA00041979"/>
    </source>
</evidence>
<dbReference type="GO" id="GO:0044716">
    <property type="term" value="F:8-oxo-GDP phosphatase activity"/>
    <property type="evidence" value="ECO:0007669"/>
    <property type="project" value="TreeGrafter"/>
</dbReference>
<dbReference type="GO" id="GO:0035539">
    <property type="term" value="F:8-oxo-7,8-dihydrodeoxyguanosine triphosphate pyrophosphatase activity"/>
    <property type="evidence" value="ECO:0007669"/>
    <property type="project" value="UniProtKB-EC"/>
</dbReference>
<evidence type="ECO:0000256" key="4">
    <source>
        <dbReference type="ARBA" id="ARBA00022705"/>
    </source>
</evidence>
<dbReference type="Pfam" id="PF02581">
    <property type="entry name" value="TMP-TENI"/>
    <property type="match status" value="1"/>
</dbReference>
<evidence type="ECO:0000256" key="5">
    <source>
        <dbReference type="ARBA" id="ARBA00022723"/>
    </source>
</evidence>
<keyword evidence="7" id="KW-0378">Hydrolase</keyword>
<dbReference type="CDD" id="cd03425">
    <property type="entry name" value="NUDIX_MutT_NudA_like"/>
    <property type="match status" value="1"/>
</dbReference>
<evidence type="ECO:0000256" key="18">
    <source>
        <dbReference type="PIRSR" id="PIRSR603561-2"/>
    </source>
</evidence>
<evidence type="ECO:0000256" key="17">
    <source>
        <dbReference type="PIRSR" id="PIRSR603561-1"/>
    </source>
</evidence>
<dbReference type="NCBIfam" id="TIGR00586">
    <property type="entry name" value="mutt"/>
    <property type="match status" value="1"/>
</dbReference>
<feature type="binding site" evidence="17">
    <location>
        <position position="117"/>
    </location>
    <ligand>
        <name>8-oxo-dGTP</name>
        <dbReference type="ChEBI" id="CHEBI:77896"/>
    </ligand>
</feature>
<accession>A0A1R3VQ17</accession>
<dbReference type="InterPro" id="IPR047127">
    <property type="entry name" value="MutT-like"/>
</dbReference>
<evidence type="ECO:0000256" key="14">
    <source>
        <dbReference type="ARBA" id="ARBA00041592"/>
    </source>
</evidence>
<dbReference type="RefSeq" id="WP_076754930.1">
    <property type="nucleotide sequence ID" value="NZ_CP023018.1"/>
</dbReference>
<comment type="catalytic activity">
    <reaction evidence="11">
        <text>8-oxo-GTP + H2O = 8-oxo-GMP + diphosphate + H(+)</text>
        <dbReference type="Rhea" id="RHEA:67616"/>
        <dbReference type="ChEBI" id="CHEBI:15377"/>
        <dbReference type="ChEBI" id="CHEBI:15378"/>
        <dbReference type="ChEBI" id="CHEBI:33019"/>
        <dbReference type="ChEBI" id="CHEBI:143553"/>
        <dbReference type="ChEBI" id="CHEBI:145694"/>
    </reaction>
</comment>
<protein>
    <recommendedName>
        <fullName evidence="13">8-oxo-dGTP diphosphatase</fullName>
        <ecNumber evidence="12">3.6.1.55</ecNumber>
    </recommendedName>
    <alternativeName>
        <fullName evidence="16">7,8-dihydro-8-oxoguanine-triphosphatase</fullName>
    </alternativeName>
    <alternativeName>
        <fullName evidence="15">Mutator protein MutT</fullName>
    </alternativeName>
    <alternativeName>
        <fullName evidence="14">dGTP pyrophosphohydrolase</fullName>
    </alternativeName>
</protein>
<dbReference type="Proteomes" id="UP000223759">
    <property type="component" value="Unassembled WGS sequence"/>
</dbReference>
<evidence type="ECO:0000256" key="9">
    <source>
        <dbReference type="ARBA" id="ARBA00023204"/>
    </source>
</evidence>
<evidence type="ECO:0000256" key="3">
    <source>
        <dbReference type="ARBA" id="ARBA00022457"/>
    </source>
</evidence>
<feature type="domain" description="Nudix hydrolase" evidence="19">
    <location>
        <begin position="1"/>
        <end position="128"/>
    </location>
</feature>
<sequence length="317" mass="33511">MMQVAVAVIRNADGEVLLAQRAAHKFQGGLWEFPGGKLEPGEDVDAALKRECGEELGVEVLAWEPLITLTHHYPELSVVLHVALVTDYRGEPQGLEGQPLTWVGAEALGDVDFPAANRSIVAALQLPSRYVITPADASPQVVMAGLQATLAAGHGSLVQLRAPRLPKAQLLSLAKRLLPVCHAAGARLLVNTDPAAAMSVGADGVHLSELMLRRLVQARQARPVPKGRLLAASVHDVEGLALAQRLDCDFVVLSPVAATASHPQAKPLGWTVFADWVRQAGQPVYALGGMRLEDLAKAKAAGAQGIAGISGLWHDPH</sequence>
<dbReference type="InterPro" id="IPR036206">
    <property type="entry name" value="ThiamineP_synth_sf"/>
</dbReference>